<evidence type="ECO:0000259" key="6">
    <source>
        <dbReference type="SMART" id="SM00499"/>
    </source>
</evidence>
<gene>
    <name evidence="7" type="ORF">F511_44066</name>
</gene>
<proteinExistence type="inferred from homology"/>
<dbReference type="InterPro" id="IPR000528">
    <property type="entry name" value="Plant_nsLTP"/>
</dbReference>
<dbReference type="Proteomes" id="UP000250235">
    <property type="component" value="Unassembled WGS sequence"/>
</dbReference>
<keyword evidence="2 4" id="KW-0813">Transport</keyword>
<sequence length="123" mass="12846">MAISSRFVLKATWLVLVALVMVATPPAEGELSCGAVTSNLAPCFDFVLRGGPSAPPNCCLGVRSLYRAAVTTADRQAVCRCLKSITNSASPSIIANAAALPKECGVNIPYTISPNIDCTKYVL</sequence>
<evidence type="ECO:0000313" key="7">
    <source>
        <dbReference type="EMBL" id="KZV14246.1"/>
    </source>
</evidence>
<evidence type="ECO:0000256" key="2">
    <source>
        <dbReference type="ARBA" id="ARBA00022448"/>
    </source>
</evidence>
<keyword evidence="3 4" id="KW-0446">Lipid-binding</keyword>
<dbReference type="InterPro" id="IPR016140">
    <property type="entry name" value="Bifunc_inhib/LTP/seed_store"/>
</dbReference>
<protein>
    <recommendedName>
        <fullName evidence="4">Non-specific lipid-transfer protein</fullName>
    </recommendedName>
</protein>
<reference evidence="7 8" key="1">
    <citation type="journal article" date="2015" name="Proc. Natl. Acad. Sci. U.S.A.">
        <title>The resurrection genome of Boea hygrometrica: A blueprint for survival of dehydration.</title>
        <authorList>
            <person name="Xiao L."/>
            <person name="Yang G."/>
            <person name="Zhang L."/>
            <person name="Yang X."/>
            <person name="Zhao S."/>
            <person name="Ji Z."/>
            <person name="Zhou Q."/>
            <person name="Hu M."/>
            <person name="Wang Y."/>
            <person name="Chen M."/>
            <person name="Xu Y."/>
            <person name="Jin H."/>
            <person name="Xiao X."/>
            <person name="Hu G."/>
            <person name="Bao F."/>
            <person name="Hu Y."/>
            <person name="Wan P."/>
            <person name="Li L."/>
            <person name="Deng X."/>
            <person name="Kuang T."/>
            <person name="Xiang C."/>
            <person name="Zhu J.K."/>
            <person name="Oliver M.J."/>
            <person name="He Y."/>
        </authorList>
    </citation>
    <scope>NUCLEOTIDE SEQUENCE [LARGE SCALE GENOMIC DNA]</scope>
    <source>
        <strain evidence="8">cv. XS01</strain>
    </source>
</reference>
<dbReference type="SMART" id="SM00499">
    <property type="entry name" value="AAI"/>
    <property type="match status" value="1"/>
</dbReference>
<dbReference type="EMBL" id="KV021207">
    <property type="protein sequence ID" value="KZV14246.1"/>
    <property type="molecule type" value="Genomic_DNA"/>
</dbReference>
<keyword evidence="5" id="KW-0732">Signal</keyword>
<keyword evidence="8" id="KW-1185">Reference proteome</keyword>
<feature type="domain" description="Bifunctional inhibitor/plant lipid transfer protein/seed storage helical" evidence="6">
    <location>
        <begin position="33"/>
        <end position="118"/>
    </location>
</feature>
<dbReference type="Gene3D" id="1.10.110.10">
    <property type="entry name" value="Plant lipid-transfer and hydrophobic proteins"/>
    <property type="match status" value="1"/>
</dbReference>
<evidence type="ECO:0000313" key="8">
    <source>
        <dbReference type="Proteomes" id="UP000250235"/>
    </source>
</evidence>
<dbReference type="CDD" id="cd01960">
    <property type="entry name" value="nsLTP1"/>
    <property type="match status" value="1"/>
</dbReference>
<dbReference type="SUPFAM" id="SSF47699">
    <property type="entry name" value="Bifunctional inhibitor/lipid-transfer protein/seed storage 2S albumin"/>
    <property type="match status" value="1"/>
</dbReference>
<dbReference type="PANTHER" id="PTHR33076">
    <property type="entry name" value="NON-SPECIFIC LIPID-TRANSFER PROTEIN 2-RELATED"/>
    <property type="match status" value="1"/>
</dbReference>
<dbReference type="PRINTS" id="PR00382">
    <property type="entry name" value="LIPIDTRNSFER"/>
</dbReference>
<feature type="signal peptide" evidence="5">
    <location>
        <begin position="1"/>
        <end position="29"/>
    </location>
</feature>
<accession>A0A2Z6ZYH7</accession>
<feature type="chain" id="PRO_5016410396" description="Non-specific lipid-transfer protein" evidence="5">
    <location>
        <begin position="30"/>
        <end position="123"/>
    </location>
</feature>
<organism evidence="7 8">
    <name type="scientific">Dorcoceras hygrometricum</name>
    <dbReference type="NCBI Taxonomy" id="472368"/>
    <lineage>
        <taxon>Eukaryota</taxon>
        <taxon>Viridiplantae</taxon>
        <taxon>Streptophyta</taxon>
        <taxon>Embryophyta</taxon>
        <taxon>Tracheophyta</taxon>
        <taxon>Spermatophyta</taxon>
        <taxon>Magnoliopsida</taxon>
        <taxon>eudicotyledons</taxon>
        <taxon>Gunneridae</taxon>
        <taxon>Pentapetalae</taxon>
        <taxon>asterids</taxon>
        <taxon>lamiids</taxon>
        <taxon>Lamiales</taxon>
        <taxon>Gesneriaceae</taxon>
        <taxon>Didymocarpoideae</taxon>
        <taxon>Trichosporeae</taxon>
        <taxon>Loxocarpinae</taxon>
        <taxon>Dorcoceras</taxon>
    </lineage>
</organism>
<dbReference type="Pfam" id="PF00234">
    <property type="entry name" value="Tryp_alpha_amyl"/>
    <property type="match status" value="1"/>
</dbReference>
<evidence type="ECO:0000256" key="4">
    <source>
        <dbReference type="RuleBase" id="RU000628"/>
    </source>
</evidence>
<evidence type="ECO:0000256" key="3">
    <source>
        <dbReference type="ARBA" id="ARBA00023121"/>
    </source>
</evidence>
<dbReference type="AlphaFoldDB" id="A0A2Z6ZYH7"/>
<comment type="function">
    <text evidence="4">Plant non-specific lipid-transfer proteins transfer phospholipids as well as galactolipids across membranes. May play a role in wax or cutin deposition in the cell walls of expanding epidermal cells and certain secretory tissues.</text>
</comment>
<evidence type="ECO:0000256" key="1">
    <source>
        <dbReference type="ARBA" id="ARBA00009748"/>
    </source>
</evidence>
<dbReference type="OrthoDB" id="1890443at2759"/>
<name>A0A2Z6ZYH7_9LAMI</name>
<comment type="similarity">
    <text evidence="1 4">Belongs to the plant LTP family.</text>
</comment>
<evidence type="ECO:0000256" key="5">
    <source>
        <dbReference type="SAM" id="SignalP"/>
    </source>
</evidence>
<dbReference type="GO" id="GO:0006869">
    <property type="term" value="P:lipid transport"/>
    <property type="evidence" value="ECO:0007669"/>
    <property type="project" value="InterPro"/>
</dbReference>
<dbReference type="InterPro" id="IPR036312">
    <property type="entry name" value="Bifun_inhib/LTP/seed_sf"/>
</dbReference>
<dbReference type="GO" id="GO:0008289">
    <property type="term" value="F:lipid binding"/>
    <property type="evidence" value="ECO:0007669"/>
    <property type="project" value="UniProtKB-KW"/>
</dbReference>